<gene>
    <name evidence="3" type="primary">gloB_2</name>
    <name evidence="3" type="ORF">PIECOFPK_02259</name>
</gene>
<dbReference type="InterPro" id="IPR036866">
    <property type="entry name" value="RibonucZ/Hydroxyglut_hydro"/>
</dbReference>
<organism evidence="3 4">
    <name type="scientific">Mycovorax composti</name>
    <dbReference type="NCBI Taxonomy" id="2962693"/>
    <lineage>
        <taxon>Bacteria</taxon>
        <taxon>Pseudomonadati</taxon>
        <taxon>Bacteroidota</taxon>
        <taxon>Chitinophagia</taxon>
        <taxon>Chitinophagales</taxon>
        <taxon>Chitinophagaceae</taxon>
        <taxon>Mycovorax</taxon>
    </lineage>
</organism>
<evidence type="ECO:0000259" key="2">
    <source>
        <dbReference type="PROSITE" id="PS50206"/>
    </source>
</evidence>
<protein>
    <submittedName>
        <fullName evidence="3">Hydroxyacylglutathione hydrolase</fullName>
        <ecNumber evidence="3">3.1.2.6</ecNumber>
    </submittedName>
</protein>
<accession>A0ABZ2EM36</accession>
<evidence type="ECO:0000313" key="3">
    <source>
        <dbReference type="EMBL" id="WWC84520.1"/>
    </source>
</evidence>
<dbReference type="CDD" id="cd07724">
    <property type="entry name" value="POD-like_MBL-fold"/>
    <property type="match status" value="1"/>
</dbReference>
<feature type="domain" description="Rhodanese" evidence="2">
    <location>
        <begin position="416"/>
        <end position="504"/>
    </location>
</feature>
<dbReference type="InterPro" id="IPR001279">
    <property type="entry name" value="Metallo-B-lactamas"/>
</dbReference>
<keyword evidence="4" id="KW-1185">Reference proteome</keyword>
<evidence type="ECO:0000313" key="4">
    <source>
        <dbReference type="Proteomes" id="UP001321305"/>
    </source>
</evidence>
<keyword evidence="3" id="KW-0378">Hydrolase</keyword>
<name>A0ABZ2EM36_9BACT</name>
<dbReference type="Proteomes" id="UP001321305">
    <property type="component" value="Chromosome"/>
</dbReference>
<keyword evidence="1" id="KW-0479">Metal-binding</keyword>
<dbReference type="InterPro" id="IPR001763">
    <property type="entry name" value="Rhodanese-like_dom"/>
</dbReference>
<dbReference type="SMART" id="SM00849">
    <property type="entry name" value="Lactamase_B"/>
    <property type="match status" value="1"/>
</dbReference>
<feature type="domain" description="Rhodanese" evidence="2">
    <location>
        <begin position="311"/>
        <end position="402"/>
    </location>
</feature>
<dbReference type="Pfam" id="PF00753">
    <property type="entry name" value="Lactamase_B"/>
    <property type="match status" value="1"/>
</dbReference>
<dbReference type="EC" id="3.1.2.6" evidence="3"/>
<dbReference type="InterPro" id="IPR051682">
    <property type="entry name" value="Mito_Persulfide_Diox"/>
</dbReference>
<dbReference type="PANTHER" id="PTHR43084">
    <property type="entry name" value="PERSULFIDE DIOXYGENASE ETHE1"/>
    <property type="match status" value="1"/>
</dbReference>
<dbReference type="SUPFAM" id="SSF52821">
    <property type="entry name" value="Rhodanese/Cell cycle control phosphatase"/>
    <property type="match status" value="2"/>
</dbReference>
<dbReference type="InterPro" id="IPR036873">
    <property type="entry name" value="Rhodanese-like_dom_sf"/>
</dbReference>
<dbReference type="EMBL" id="CP144143">
    <property type="protein sequence ID" value="WWC84520.1"/>
    <property type="molecule type" value="Genomic_DNA"/>
</dbReference>
<dbReference type="SMART" id="SM00450">
    <property type="entry name" value="RHOD"/>
    <property type="match status" value="2"/>
</dbReference>
<dbReference type="PANTHER" id="PTHR43084:SF1">
    <property type="entry name" value="PERSULFIDE DIOXYGENASE ETHE1, MITOCHONDRIAL"/>
    <property type="match status" value="1"/>
</dbReference>
<dbReference type="Gene3D" id="3.40.250.10">
    <property type="entry name" value="Rhodanese-like domain"/>
    <property type="match status" value="2"/>
</dbReference>
<reference evidence="4" key="1">
    <citation type="submission" date="2024-01" db="EMBL/GenBank/DDBJ databases">
        <title>Mycovorax composti gen. nov. sp. nov., a member of the family Chitinophagaceae isolated from button mushroom compost.</title>
        <authorList>
            <person name="Thai M."/>
            <person name="Bell T.L."/>
            <person name="Kertesz M.A."/>
        </authorList>
    </citation>
    <scope>NUCLEOTIDE SEQUENCE [LARGE SCALE GENOMIC DNA]</scope>
    <source>
        <strain evidence="4">C216</strain>
    </source>
</reference>
<dbReference type="Gene3D" id="3.60.15.10">
    <property type="entry name" value="Ribonuclease Z/Hydroxyacylglutathione hydrolase-like"/>
    <property type="match status" value="1"/>
</dbReference>
<dbReference type="Pfam" id="PF00581">
    <property type="entry name" value="Rhodanese"/>
    <property type="match status" value="2"/>
</dbReference>
<dbReference type="InterPro" id="IPR044528">
    <property type="entry name" value="POD-like_MBL-fold"/>
</dbReference>
<dbReference type="SUPFAM" id="SSF56281">
    <property type="entry name" value="Metallo-hydrolase/oxidoreductase"/>
    <property type="match status" value="1"/>
</dbReference>
<evidence type="ECO:0000256" key="1">
    <source>
        <dbReference type="ARBA" id="ARBA00022723"/>
    </source>
</evidence>
<sequence>MRVESGELYNFQLFCNKSSCTDKFIIGNLPKEKAIFNFQFSIIMKVEQIYTGCLAQGAYYITSNGEAAIIDPLRETQPYIDRLEKDGVKLKYIFETHFHADFVSGHIDLSKKTNAPIVYGPTAQPEFEAIVAEDNQVFEIGNVKIKVLHTPGHTMESSCYLLIDENGKETALFSGDTLFLGDVGRPDLAQKAANMTQEELAGLLYESLYNKILPLPDDVTVYPAHGAGSACGKNMMKETVDTLGNQKKMNYALNQPSKEAFIKAVTDGLLPPPAYFGMNVAMNKKGYDSFDEVLKQGLKALSVEEFESAAESAGALILDTRSDKEFAKGFIPQAINIGLNGDFAPWVGAMIVNVAQPILLVSEPGTEEEAVTRLSRVGFDHVLGYLKGGFTTWKNAGKETDTVNRITPEQFASEVKIGESKIIDVRKESEYEAEHIEEAFSRPLAYINDWMRDIDPKEHFYLHCAGGYRSMIAASILQARGYRNFTEVEGGFNAIAKTNVPKTNFVCPNSGKLKAEN</sequence>
<dbReference type="PROSITE" id="PS50206">
    <property type="entry name" value="RHODANESE_3"/>
    <property type="match status" value="2"/>
</dbReference>
<dbReference type="CDD" id="cd00158">
    <property type="entry name" value="RHOD"/>
    <property type="match status" value="2"/>
</dbReference>
<proteinExistence type="predicted"/>
<dbReference type="GO" id="GO:0004416">
    <property type="term" value="F:hydroxyacylglutathione hydrolase activity"/>
    <property type="evidence" value="ECO:0007669"/>
    <property type="project" value="UniProtKB-EC"/>
</dbReference>